<accession>A0A2H0TAZ3</accession>
<dbReference type="AlphaFoldDB" id="A0A2H0TAZ3"/>
<dbReference type="Proteomes" id="UP000230094">
    <property type="component" value="Unassembled WGS sequence"/>
</dbReference>
<dbReference type="EMBL" id="PFCQ01000013">
    <property type="protein sequence ID" value="PIR68199.1"/>
    <property type="molecule type" value="Genomic_DNA"/>
</dbReference>
<organism evidence="1 2">
    <name type="scientific">Candidatus Nomurabacteria bacterium CG10_big_fil_rev_8_21_14_0_10_35_16</name>
    <dbReference type="NCBI Taxonomy" id="1974731"/>
    <lineage>
        <taxon>Bacteria</taxon>
        <taxon>Candidatus Nomuraibacteriota</taxon>
    </lineage>
</organism>
<name>A0A2H0TAZ3_9BACT</name>
<sequence length="180" mass="20805">MEFKMTTEKAIEIIEIYHNSIKDLRPEAIVQSNGVLRYSSGMIKYAHFVFVSGVIEAGNLTDETAKMYMESYALIDSLFVDPDDVESINLQYREYVLGLKNGIITDFQLPNYGGELNASMEFEEFMNEYLWRLGKPKITENSNRAFMINYMTKKYKAEKDTNSLLQLVNEGRIFFPNKNG</sequence>
<comment type="caution">
    <text evidence="1">The sequence shown here is derived from an EMBL/GenBank/DDBJ whole genome shotgun (WGS) entry which is preliminary data.</text>
</comment>
<evidence type="ECO:0000313" key="1">
    <source>
        <dbReference type="EMBL" id="PIR68199.1"/>
    </source>
</evidence>
<reference evidence="2" key="1">
    <citation type="submission" date="2017-09" db="EMBL/GenBank/DDBJ databases">
        <title>Depth-based differentiation of microbial function through sediment-hosted aquifers and enrichment of novel symbionts in the deep terrestrial subsurface.</title>
        <authorList>
            <person name="Probst A.J."/>
            <person name="Ladd B."/>
            <person name="Jarett J.K."/>
            <person name="Geller-Mcgrath D.E."/>
            <person name="Sieber C.M.K."/>
            <person name="Emerson J.B."/>
            <person name="Anantharaman K."/>
            <person name="Thomas B.C."/>
            <person name="Malmstrom R."/>
            <person name="Stieglmeier M."/>
            <person name="Klingl A."/>
            <person name="Woyke T."/>
            <person name="Ryan C.M."/>
            <person name="Banfield J.F."/>
        </authorList>
    </citation>
    <scope>NUCLEOTIDE SEQUENCE [LARGE SCALE GENOMIC DNA]</scope>
</reference>
<gene>
    <name evidence="1" type="ORF">COU49_02540</name>
</gene>
<evidence type="ECO:0000313" key="2">
    <source>
        <dbReference type="Proteomes" id="UP000230094"/>
    </source>
</evidence>
<protein>
    <submittedName>
        <fullName evidence="1">Uncharacterized protein</fullName>
    </submittedName>
</protein>
<proteinExistence type="predicted"/>